<dbReference type="RefSeq" id="WP_260116005.1">
    <property type="nucleotide sequence ID" value="NZ_CP093360.1"/>
</dbReference>
<dbReference type="PANTHER" id="PTHR43479">
    <property type="entry name" value="ACREF/ENVCD OPERON REPRESSOR-RELATED"/>
    <property type="match status" value="1"/>
</dbReference>
<reference evidence="4" key="1">
    <citation type="journal article" date="2022" name="Int. J. Syst. Evol. Microbiol.">
        <title>Apilactobacillus apisilvae sp. nov., Nicolia spurrieriana gen. nov. sp. nov., Bombilactobacillus folatiphilus sp. nov. and Bombilactobacillus thymidiniphilus sp. nov., four new lactic acid bacterial isolates from stingless bees Tetragonula carbonaria and Austroplebeia australis.</title>
        <authorList>
            <person name="Oliphant S.A."/>
            <person name="Watson-Haigh N.S."/>
            <person name="Sumby K.M."/>
            <person name="Gardner J."/>
            <person name="Groom S."/>
            <person name="Jiranek V."/>
        </authorList>
    </citation>
    <scope>NUCLEOTIDE SEQUENCE</scope>
    <source>
        <strain evidence="4">SGEP1_A5</strain>
    </source>
</reference>
<dbReference type="KEGG" id="lbe:MOO44_00720"/>
<dbReference type="EMBL" id="CP093360">
    <property type="protein sequence ID" value="UQS86196.1"/>
    <property type="molecule type" value="Genomic_DNA"/>
</dbReference>
<dbReference type="InterPro" id="IPR023772">
    <property type="entry name" value="DNA-bd_HTH_TetR-type_CS"/>
</dbReference>
<dbReference type="PROSITE" id="PS01081">
    <property type="entry name" value="HTH_TETR_1"/>
    <property type="match status" value="1"/>
</dbReference>
<sequence length="192" mass="22447">MNVKDARVVKTQKALTDAFLRLRTLKSFEKISVNDLCKESNIGRATFYRHFKNKDEFISFASKEWLDRYLKTAFDNLNYFNPYRLELLTKIALPFFQFIKDNNKTLDPKTGANLSNIFYNMFQEQIQKIIDSYCEMHGLIFNGNSELLSAEIAGSVVYASRWYRKHLDADINETVNSVVVPLDKVLNIYFPQ</sequence>
<keyword evidence="4" id="KW-0614">Plasmid</keyword>
<protein>
    <submittedName>
        <fullName evidence="4">TetR/AcrR family transcriptional regulator</fullName>
    </submittedName>
</protein>
<feature type="DNA-binding region" description="H-T-H motif" evidence="2">
    <location>
        <begin position="32"/>
        <end position="51"/>
    </location>
</feature>
<dbReference type="Gene3D" id="1.10.357.10">
    <property type="entry name" value="Tetracycline Repressor, domain 2"/>
    <property type="match status" value="1"/>
</dbReference>
<dbReference type="InterPro" id="IPR050624">
    <property type="entry name" value="HTH-type_Tx_Regulator"/>
</dbReference>
<organism evidence="4 5">
    <name type="scientific">Nicoliella spurrieriana</name>
    <dbReference type="NCBI Taxonomy" id="2925830"/>
    <lineage>
        <taxon>Bacteria</taxon>
        <taxon>Bacillati</taxon>
        <taxon>Bacillota</taxon>
        <taxon>Bacilli</taxon>
        <taxon>Lactobacillales</taxon>
        <taxon>Lactobacillaceae</taxon>
        <taxon>Nicoliella</taxon>
    </lineage>
</organism>
<gene>
    <name evidence="4" type="ORF">MOO44_00720</name>
</gene>
<dbReference type="PROSITE" id="PS50977">
    <property type="entry name" value="HTH_TETR_2"/>
    <property type="match status" value="1"/>
</dbReference>
<dbReference type="PANTHER" id="PTHR43479:SF11">
    <property type="entry name" value="ACREF_ENVCD OPERON REPRESSOR-RELATED"/>
    <property type="match status" value="1"/>
</dbReference>
<keyword evidence="5" id="KW-1185">Reference proteome</keyword>
<evidence type="ECO:0000313" key="4">
    <source>
        <dbReference type="EMBL" id="UQS86196.1"/>
    </source>
</evidence>
<accession>A0A976RRB4</accession>
<dbReference type="InterPro" id="IPR009057">
    <property type="entry name" value="Homeodomain-like_sf"/>
</dbReference>
<evidence type="ECO:0000313" key="5">
    <source>
        <dbReference type="Proteomes" id="UP000831181"/>
    </source>
</evidence>
<dbReference type="AlphaFoldDB" id="A0A976RRB4"/>
<name>A0A976RRB4_9LACO</name>
<geneLocation type="plasmid" evidence="4 5">
    <name>p1unnamed</name>
</geneLocation>
<dbReference type="Proteomes" id="UP000831181">
    <property type="component" value="Plasmid p1unnamed"/>
</dbReference>
<dbReference type="InterPro" id="IPR001647">
    <property type="entry name" value="HTH_TetR"/>
</dbReference>
<dbReference type="GO" id="GO:0003677">
    <property type="term" value="F:DNA binding"/>
    <property type="evidence" value="ECO:0007669"/>
    <property type="project" value="UniProtKB-UniRule"/>
</dbReference>
<dbReference type="Pfam" id="PF00440">
    <property type="entry name" value="TetR_N"/>
    <property type="match status" value="1"/>
</dbReference>
<dbReference type="SUPFAM" id="SSF46689">
    <property type="entry name" value="Homeodomain-like"/>
    <property type="match status" value="1"/>
</dbReference>
<proteinExistence type="predicted"/>
<evidence type="ECO:0000256" key="2">
    <source>
        <dbReference type="PROSITE-ProRule" id="PRU00335"/>
    </source>
</evidence>
<keyword evidence="1 2" id="KW-0238">DNA-binding</keyword>
<evidence type="ECO:0000256" key="1">
    <source>
        <dbReference type="ARBA" id="ARBA00023125"/>
    </source>
</evidence>
<feature type="domain" description="HTH tetR-type" evidence="3">
    <location>
        <begin position="9"/>
        <end position="69"/>
    </location>
</feature>
<evidence type="ECO:0000259" key="3">
    <source>
        <dbReference type="PROSITE" id="PS50977"/>
    </source>
</evidence>